<feature type="active site" description="Proton donor" evidence="1">
    <location>
        <position position="146"/>
    </location>
</feature>
<gene>
    <name evidence="2" type="ORF">DEJ48_14910</name>
</gene>
<sequence length="255" mass="25883">MIHGKERRMRRLLGADGRSLLIAVDHALTTGGAGGLSRMSDVLGAVVEGGADGVVVHRGSAAHSMPTQRGTAMIVHLSGNTRLSPGGELKTRVCDPESAVALGADAVSVHVTFGGGSQEDRAALADLAKVAADCDRLGLPLLVMTYAAGNYETEPQRAEAVIHAGRAVAELGADIVKTAHPGDEFIAELAASIEVPVVIAGGEAEGSWDAYVASAKDAIGQGVAGLCVGRRVFGSPDVAGAVARLRSVVHGEQAS</sequence>
<dbReference type="PANTHER" id="PTHR47916:SF1">
    <property type="entry name" value="3-HYDROXY-5-PHOSPHONOOXYPENTANE-2,4-DIONE THIOLASE"/>
    <property type="match status" value="1"/>
</dbReference>
<dbReference type="GO" id="GO:0004332">
    <property type="term" value="F:fructose-bisphosphate aldolase activity"/>
    <property type="evidence" value="ECO:0007669"/>
    <property type="project" value="InterPro"/>
</dbReference>
<dbReference type="PIRSF" id="PIRSF038992">
    <property type="entry name" value="Aldolase_Ia"/>
    <property type="match status" value="1"/>
</dbReference>
<evidence type="ECO:0000313" key="2">
    <source>
        <dbReference type="EMBL" id="QES34516.1"/>
    </source>
</evidence>
<dbReference type="OrthoDB" id="9771504at2"/>
<dbReference type="AlphaFoldDB" id="A0A5P2BVM3"/>
<organism evidence="2 3">
    <name type="scientific">Streptomyces venezuelae</name>
    <dbReference type="NCBI Taxonomy" id="54571"/>
    <lineage>
        <taxon>Bacteria</taxon>
        <taxon>Bacillati</taxon>
        <taxon>Actinomycetota</taxon>
        <taxon>Actinomycetes</taxon>
        <taxon>Kitasatosporales</taxon>
        <taxon>Streptomycetaceae</taxon>
        <taxon>Streptomyces</taxon>
    </lineage>
</organism>
<dbReference type="InterPro" id="IPR041720">
    <property type="entry name" value="FbaB-like"/>
</dbReference>
<accession>A0A5P2BVM3</accession>
<dbReference type="InterPro" id="IPR050456">
    <property type="entry name" value="DeoC/FbaB_aldolase"/>
</dbReference>
<dbReference type="Proteomes" id="UP000322927">
    <property type="component" value="Chromosome"/>
</dbReference>
<name>A0A5P2BVM3_STRVZ</name>
<dbReference type="Gene3D" id="3.20.20.70">
    <property type="entry name" value="Aldolase class I"/>
    <property type="match status" value="1"/>
</dbReference>
<evidence type="ECO:0008006" key="4">
    <source>
        <dbReference type="Google" id="ProtNLM"/>
    </source>
</evidence>
<dbReference type="SMART" id="SM01133">
    <property type="entry name" value="DeoC"/>
    <property type="match status" value="1"/>
</dbReference>
<dbReference type="RefSeq" id="WP_150216586.1">
    <property type="nucleotide sequence ID" value="NZ_CP029192.1"/>
</dbReference>
<dbReference type="InterPro" id="IPR013785">
    <property type="entry name" value="Aldolase_TIM"/>
</dbReference>
<feature type="active site" description="Schiff-base intermediate with dihydroxyacetone-P" evidence="1">
    <location>
        <position position="177"/>
    </location>
</feature>
<dbReference type="InterPro" id="IPR002915">
    <property type="entry name" value="DeoC/FbaB/LacD_aldolase"/>
</dbReference>
<dbReference type="SUPFAM" id="SSF51569">
    <property type="entry name" value="Aldolase"/>
    <property type="match status" value="1"/>
</dbReference>
<evidence type="ECO:0000256" key="1">
    <source>
        <dbReference type="PIRSR" id="PIRSR038992-1"/>
    </source>
</evidence>
<proteinExistence type="predicted"/>
<dbReference type="PANTHER" id="PTHR47916">
    <property type="entry name" value="FRUCTOSE-BISPHOSPHATE ALDOLASE CLASS 1"/>
    <property type="match status" value="1"/>
</dbReference>
<reference evidence="2 3" key="1">
    <citation type="submission" date="2018-05" db="EMBL/GenBank/DDBJ databases">
        <title>Streptomyces venezuelae.</title>
        <authorList>
            <person name="Kim W."/>
            <person name="Lee N."/>
            <person name="Cho B.-K."/>
        </authorList>
    </citation>
    <scope>NUCLEOTIDE SEQUENCE [LARGE SCALE GENOMIC DNA]</scope>
    <source>
        <strain evidence="2 3">ATCC 14584</strain>
    </source>
</reference>
<dbReference type="EMBL" id="CP029192">
    <property type="protein sequence ID" value="QES34516.1"/>
    <property type="molecule type" value="Genomic_DNA"/>
</dbReference>
<dbReference type="Pfam" id="PF01791">
    <property type="entry name" value="DeoC"/>
    <property type="match status" value="1"/>
</dbReference>
<protein>
    <recommendedName>
        <fullName evidence="4">Fructose-bisphosphate aldolase</fullName>
    </recommendedName>
</protein>
<evidence type="ECO:0000313" key="3">
    <source>
        <dbReference type="Proteomes" id="UP000322927"/>
    </source>
</evidence>